<keyword evidence="1" id="KW-0812">Transmembrane</keyword>
<keyword evidence="1" id="KW-0472">Membrane</keyword>
<organism evidence="2 3">
    <name type="scientific">Brochothrix thermosphacta</name>
    <name type="common">Microbacterium thermosphactum</name>
    <dbReference type="NCBI Taxonomy" id="2756"/>
    <lineage>
        <taxon>Bacteria</taxon>
        <taxon>Bacillati</taxon>
        <taxon>Bacillota</taxon>
        <taxon>Bacilli</taxon>
        <taxon>Bacillales</taxon>
        <taxon>Listeriaceae</taxon>
        <taxon>Brochothrix</taxon>
    </lineage>
</organism>
<feature type="transmembrane region" description="Helical" evidence="1">
    <location>
        <begin position="6"/>
        <end position="30"/>
    </location>
</feature>
<sequence length="52" mass="6181">MKTFMLGDFMFLLVSLLIPVTIIILVIYLIKEVSRRNKKMALLEERIKKLEK</sequence>
<evidence type="ECO:0000313" key="2">
    <source>
        <dbReference type="EMBL" id="SPP27388.1"/>
    </source>
</evidence>
<dbReference type="AlphaFoldDB" id="A0A2X0Q903"/>
<dbReference type="GeneID" id="66538453"/>
<dbReference type="RefSeq" id="WP_157759392.1">
    <property type="nucleotide sequence ID" value="NZ_CBCPHX010000001.1"/>
</dbReference>
<accession>A0A2X0Q903</accession>
<dbReference type="EMBL" id="OUNC01000006">
    <property type="protein sequence ID" value="SPP27388.1"/>
    <property type="molecule type" value="Genomic_DNA"/>
</dbReference>
<name>A0A2X0Q903_BROTH</name>
<gene>
    <name evidence="2" type="ORF">BTBSAS_140020</name>
</gene>
<reference evidence="3" key="1">
    <citation type="submission" date="2018-04" db="EMBL/GenBank/DDBJ databases">
        <authorList>
            <person name="Illikoud N."/>
        </authorList>
    </citation>
    <scope>NUCLEOTIDE SEQUENCE [LARGE SCALE GENOMIC DNA]</scope>
</reference>
<evidence type="ECO:0000313" key="3">
    <source>
        <dbReference type="Proteomes" id="UP000270190"/>
    </source>
</evidence>
<protein>
    <submittedName>
        <fullName evidence="2">Uncharacterized protein</fullName>
    </submittedName>
</protein>
<dbReference type="Proteomes" id="UP000270190">
    <property type="component" value="Unassembled WGS sequence"/>
</dbReference>
<keyword evidence="1" id="KW-1133">Transmembrane helix</keyword>
<proteinExistence type="predicted"/>
<evidence type="ECO:0000256" key="1">
    <source>
        <dbReference type="SAM" id="Phobius"/>
    </source>
</evidence>